<dbReference type="RefSeq" id="WP_371434502.1">
    <property type="nucleotide sequence ID" value="NZ_JBHSRS010000005.1"/>
</dbReference>
<feature type="domain" description="HTH lysR-type" evidence="5">
    <location>
        <begin position="3"/>
        <end position="60"/>
    </location>
</feature>
<proteinExistence type="inferred from homology"/>
<dbReference type="EMBL" id="JBHSRS010000005">
    <property type="protein sequence ID" value="MFC6280162.1"/>
    <property type="molecule type" value="Genomic_DNA"/>
</dbReference>
<evidence type="ECO:0000313" key="7">
    <source>
        <dbReference type="Proteomes" id="UP001596270"/>
    </source>
</evidence>
<dbReference type="InterPro" id="IPR000847">
    <property type="entry name" value="LysR_HTH_N"/>
</dbReference>
<protein>
    <submittedName>
        <fullName evidence="6">LysR family transcriptional regulator</fullName>
    </submittedName>
</protein>
<evidence type="ECO:0000256" key="4">
    <source>
        <dbReference type="ARBA" id="ARBA00023163"/>
    </source>
</evidence>
<comment type="caution">
    <text evidence="6">The sequence shown here is derived from an EMBL/GenBank/DDBJ whole genome shotgun (WGS) entry which is preliminary data.</text>
</comment>
<dbReference type="SUPFAM" id="SSF53850">
    <property type="entry name" value="Periplasmic binding protein-like II"/>
    <property type="match status" value="1"/>
</dbReference>
<dbReference type="Pfam" id="PF00126">
    <property type="entry name" value="HTH_1"/>
    <property type="match status" value="1"/>
</dbReference>
<dbReference type="Gene3D" id="3.40.190.290">
    <property type="match status" value="1"/>
</dbReference>
<dbReference type="PANTHER" id="PTHR30419">
    <property type="entry name" value="HTH-TYPE TRANSCRIPTIONAL REGULATOR YBHD"/>
    <property type="match status" value="1"/>
</dbReference>
<dbReference type="PANTHER" id="PTHR30419:SF30">
    <property type="entry name" value="LYSR FAMILY TRANSCRIPTIONAL REGULATOR"/>
    <property type="match status" value="1"/>
</dbReference>
<dbReference type="InterPro" id="IPR005119">
    <property type="entry name" value="LysR_subst-bd"/>
</dbReference>
<keyword evidence="4" id="KW-0804">Transcription</keyword>
<dbReference type="Gene3D" id="1.10.10.10">
    <property type="entry name" value="Winged helix-like DNA-binding domain superfamily/Winged helix DNA-binding domain"/>
    <property type="match status" value="1"/>
</dbReference>
<reference evidence="7" key="1">
    <citation type="journal article" date="2019" name="Int. J. Syst. Evol. Microbiol.">
        <title>The Global Catalogue of Microorganisms (GCM) 10K type strain sequencing project: providing services to taxonomists for standard genome sequencing and annotation.</title>
        <authorList>
            <consortium name="The Broad Institute Genomics Platform"/>
            <consortium name="The Broad Institute Genome Sequencing Center for Infectious Disease"/>
            <person name="Wu L."/>
            <person name="Ma J."/>
        </authorList>
    </citation>
    <scope>NUCLEOTIDE SEQUENCE [LARGE SCALE GENOMIC DNA]</scope>
    <source>
        <strain evidence="7">CCUG 39402</strain>
    </source>
</reference>
<organism evidence="6 7">
    <name type="scientific">Polaromonas aquatica</name>
    <dbReference type="NCBI Taxonomy" id="332657"/>
    <lineage>
        <taxon>Bacteria</taxon>
        <taxon>Pseudomonadati</taxon>
        <taxon>Pseudomonadota</taxon>
        <taxon>Betaproteobacteria</taxon>
        <taxon>Burkholderiales</taxon>
        <taxon>Comamonadaceae</taxon>
        <taxon>Polaromonas</taxon>
    </lineage>
</organism>
<dbReference type="InterPro" id="IPR050950">
    <property type="entry name" value="HTH-type_LysR_regulators"/>
</dbReference>
<keyword evidence="3" id="KW-0238">DNA-binding</keyword>
<keyword evidence="7" id="KW-1185">Reference proteome</keyword>
<dbReference type="Proteomes" id="UP001596270">
    <property type="component" value="Unassembled WGS sequence"/>
</dbReference>
<comment type="similarity">
    <text evidence="1">Belongs to the LysR transcriptional regulatory family.</text>
</comment>
<evidence type="ECO:0000256" key="1">
    <source>
        <dbReference type="ARBA" id="ARBA00009437"/>
    </source>
</evidence>
<sequence>MNISFRQLRAFTTIGRLGSFVDAASALHVTPAALSIMIRSLEDTLGFRVFDRTTRRVTLTEAGQQYFQHAEQVLIDLRQAELFAQDIRNRKTGVVRIATTQVVIWTLLPKIFAAFHKKWPDIRIEPIDVPNDQIISSVENNQADLAITFKVPVAGNIEATPLFSSRPHVVCNSRHRFARRKSLPWTELNGEPIIFIGRGSELRIRSELPKDMVLNSRYEVNNTSTALALAASGAGLVICAGYVRPMTQMHNLSIIALSDPVINRPFMLYRNCARSMGPAVEEHRSFLLDYFAKAAGACVEDVLLP</sequence>
<accession>A0ABW1TSY9</accession>
<keyword evidence="2" id="KW-0805">Transcription regulation</keyword>
<dbReference type="Pfam" id="PF03466">
    <property type="entry name" value="LysR_substrate"/>
    <property type="match status" value="1"/>
</dbReference>
<evidence type="ECO:0000256" key="2">
    <source>
        <dbReference type="ARBA" id="ARBA00023015"/>
    </source>
</evidence>
<dbReference type="SUPFAM" id="SSF46785">
    <property type="entry name" value="Winged helix' DNA-binding domain"/>
    <property type="match status" value="1"/>
</dbReference>
<evidence type="ECO:0000313" key="6">
    <source>
        <dbReference type="EMBL" id="MFC6280162.1"/>
    </source>
</evidence>
<gene>
    <name evidence="6" type="ORF">ACFQND_02825</name>
</gene>
<evidence type="ECO:0000259" key="5">
    <source>
        <dbReference type="PROSITE" id="PS50931"/>
    </source>
</evidence>
<dbReference type="InterPro" id="IPR036390">
    <property type="entry name" value="WH_DNA-bd_sf"/>
</dbReference>
<dbReference type="InterPro" id="IPR036388">
    <property type="entry name" value="WH-like_DNA-bd_sf"/>
</dbReference>
<name>A0ABW1TSY9_9BURK</name>
<evidence type="ECO:0000256" key="3">
    <source>
        <dbReference type="ARBA" id="ARBA00023125"/>
    </source>
</evidence>
<dbReference type="PROSITE" id="PS50931">
    <property type="entry name" value="HTH_LYSR"/>
    <property type="match status" value="1"/>
</dbReference>